<dbReference type="SFLD" id="SFLDG01387">
    <property type="entry name" value="BtrN-like_SPASM_domain_contain"/>
    <property type="match status" value="1"/>
</dbReference>
<gene>
    <name evidence="8" type="ORF">E4O92_14435</name>
</gene>
<evidence type="ECO:0000256" key="4">
    <source>
        <dbReference type="ARBA" id="ARBA00022723"/>
    </source>
</evidence>
<dbReference type="PROSITE" id="PS51918">
    <property type="entry name" value="RADICAL_SAM"/>
    <property type="match status" value="1"/>
</dbReference>
<dbReference type="OrthoDB" id="9792276at2"/>
<keyword evidence="3" id="KW-0949">S-adenosyl-L-methionine</keyword>
<dbReference type="Proteomes" id="UP000297258">
    <property type="component" value="Unassembled WGS sequence"/>
</dbReference>
<dbReference type="InterPro" id="IPR006638">
    <property type="entry name" value="Elp3/MiaA/NifB-like_rSAM"/>
</dbReference>
<comment type="caution">
    <text evidence="8">The sequence shown here is derived from an EMBL/GenBank/DDBJ whole genome shotgun (WGS) entry which is preliminary data.</text>
</comment>
<dbReference type="CDD" id="cd01335">
    <property type="entry name" value="Radical_SAM"/>
    <property type="match status" value="1"/>
</dbReference>
<accession>A0A4Y9SXD8</accession>
<evidence type="ECO:0000313" key="9">
    <source>
        <dbReference type="Proteomes" id="UP000297258"/>
    </source>
</evidence>
<dbReference type="InterPro" id="IPR023885">
    <property type="entry name" value="4Fe4S-binding_SPASM_dom"/>
</dbReference>
<keyword evidence="9" id="KW-1185">Reference proteome</keyword>
<protein>
    <submittedName>
        <fullName evidence="8">Radical SAM protein</fullName>
    </submittedName>
</protein>
<keyword evidence="2" id="KW-0004">4Fe-4S</keyword>
<name>A0A4Y9SXD8_9BURK</name>
<dbReference type="SFLD" id="SFLDS00029">
    <property type="entry name" value="Radical_SAM"/>
    <property type="match status" value="1"/>
</dbReference>
<dbReference type="GO" id="GO:0003824">
    <property type="term" value="F:catalytic activity"/>
    <property type="evidence" value="ECO:0007669"/>
    <property type="project" value="InterPro"/>
</dbReference>
<evidence type="ECO:0000259" key="7">
    <source>
        <dbReference type="PROSITE" id="PS51918"/>
    </source>
</evidence>
<dbReference type="PANTHER" id="PTHR11228">
    <property type="entry name" value="RADICAL SAM DOMAIN PROTEIN"/>
    <property type="match status" value="1"/>
</dbReference>
<keyword evidence="5" id="KW-0408">Iron</keyword>
<dbReference type="GO" id="GO:0051536">
    <property type="term" value="F:iron-sulfur cluster binding"/>
    <property type="evidence" value="ECO:0007669"/>
    <property type="project" value="UniProtKB-KW"/>
</dbReference>
<evidence type="ECO:0000256" key="2">
    <source>
        <dbReference type="ARBA" id="ARBA00022485"/>
    </source>
</evidence>
<sequence>MSTPLPRFVQIEPVGQCNLRCRMCPVQFRPDGQHGPAAFMPYDTFRKLLDQFEGLAELHLQGLGEPLLHPRFFDMVQLATARGIAVSTNSNLTVLTEEQAVRCVRSGLSSIHVSIDAASAAAYEAIRVRARFDKVLRNLRRLVEARERLGSLLPRIPLVAVLMRRNLDQLPALVRLAAREGAESLAVQQLCHDFGEATLPARYLPMRDFVDAEMLTEADRPHAEDVFNATRAEAERLGLPLKLPRLVARVHAPDVPGPQRCDWPWRGAYVSYDGKAMPCCMVATPDRINFGDMAARGVADIWHGAAYEAFRDQLSSPTPPAVCASCAIYKGTF</sequence>
<dbReference type="Pfam" id="PF04055">
    <property type="entry name" value="Radical_SAM"/>
    <property type="match status" value="1"/>
</dbReference>
<dbReference type="SUPFAM" id="SSF102114">
    <property type="entry name" value="Radical SAM enzymes"/>
    <property type="match status" value="1"/>
</dbReference>
<keyword evidence="6" id="KW-0411">Iron-sulfur</keyword>
<evidence type="ECO:0000256" key="5">
    <source>
        <dbReference type="ARBA" id="ARBA00023004"/>
    </source>
</evidence>
<dbReference type="GO" id="GO:0046872">
    <property type="term" value="F:metal ion binding"/>
    <property type="evidence" value="ECO:0007669"/>
    <property type="project" value="UniProtKB-KW"/>
</dbReference>
<comment type="cofactor">
    <cofactor evidence="1">
        <name>[4Fe-4S] cluster</name>
        <dbReference type="ChEBI" id="CHEBI:49883"/>
    </cofactor>
</comment>
<evidence type="ECO:0000256" key="1">
    <source>
        <dbReference type="ARBA" id="ARBA00001966"/>
    </source>
</evidence>
<dbReference type="RefSeq" id="WP_135190439.1">
    <property type="nucleotide sequence ID" value="NZ_SPUM01000100.1"/>
</dbReference>
<dbReference type="InterPro" id="IPR034391">
    <property type="entry name" value="AdoMet-like_SPASM_containing"/>
</dbReference>
<evidence type="ECO:0000256" key="3">
    <source>
        <dbReference type="ARBA" id="ARBA00022691"/>
    </source>
</evidence>
<reference evidence="8 9" key="1">
    <citation type="submission" date="2019-03" db="EMBL/GenBank/DDBJ databases">
        <title>Draft genome of Massilia hortus sp. nov., a novel bacterial species of the Oxalobacteraceae family.</title>
        <authorList>
            <person name="Peta V."/>
            <person name="Raths R."/>
            <person name="Bucking H."/>
        </authorList>
    </citation>
    <scope>NUCLEOTIDE SEQUENCE [LARGE SCALE GENOMIC DNA]</scope>
    <source>
        <strain evidence="8 9">ONC3</strain>
    </source>
</reference>
<dbReference type="Pfam" id="PF13186">
    <property type="entry name" value="SPASM"/>
    <property type="match status" value="1"/>
</dbReference>
<dbReference type="InterPro" id="IPR007197">
    <property type="entry name" value="rSAM"/>
</dbReference>
<keyword evidence="4" id="KW-0479">Metal-binding</keyword>
<organism evidence="8 9">
    <name type="scientific">Massilia horti</name>
    <dbReference type="NCBI Taxonomy" id="2562153"/>
    <lineage>
        <taxon>Bacteria</taxon>
        <taxon>Pseudomonadati</taxon>
        <taxon>Pseudomonadota</taxon>
        <taxon>Betaproteobacteria</taxon>
        <taxon>Burkholderiales</taxon>
        <taxon>Oxalobacteraceae</taxon>
        <taxon>Telluria group</taxon>
        <taxon>Massilia</taxon>
    </lineage>
</organism>
<dbReference type="SMART" id="SM00729">
    <property type="entry name" value="Elp3"/>
    <property type="match status" value="1"/>
</dbReference>
<dbReference type="SFLD" id="SFLDG01067">
    <property type="entry name" value="SPASM/twitch_domain_containing"/>
    <property type="match status" value="1"/>
</dbReference>
<proteinExistence type="predicted"/>
<evidence type="ECO:0000256" key="6">
    <source>
        <dbReference type="ARBA" id="ARBA00023014"/>
    </source>
</evidence>
<dbReference type="AlphaFoldDB" id="A0A4Y9SXD8"/>
<evidence type="ECO:0000313" key="8">
    <source>
        <dbReference type="EMBL" id="TFW31101.1"/>
    </source>
</evidence>
<dbReference type="InterPro" id="IPR013785">
    <property type="entry name" value="Aldolase_TIM"/>
</dbReference>
<dbReference type="InterPro" id="IPR058240">
    <property type="entry name" value="rSAM_sf"/>
</dbReference>
<dbReference type="CDD" id="cd21109">
    <property type="entry name" value="SPASM"/>
    <property type="match status" value="1"/>
</dbReference>
<dbReference type="Gene3D" id="3.20.20.70">
    <property type="entry name" value="Aldolase class I"/>
    <property type="match status" value="1"/>
</dbReference>
<dbReference type="InterPro" id="IPR050377">
    <property type="entry name" value="Radical_SAM_PqqE_MftC-like"/>
</dbReference>
<dbReference type="PANTHER" id="PTHR11228:SF7">
    <property type="entry name" value="PQQA PEPTIDE CYCLASE"/>
    <property type="match status" value="1"/>
</dbReference>
<feature type="domain" description="Radical SAM core" evidence="7">
    <location>
        <begin position="1"/>
        <end position="228"/>
    </location>
</feature>
<dbReference type="EMBL" id="SPUM01000100">
    <property type="protein sequence ID" value="TFW31101.1"/>
    <property type="molecule type" value="Genomic_DNA"/>
</dbReference>